<proteinExistence type="predicted"/>
<evidence type="ECO:0000256" key="2">
    <source>
        <dbReference type="ARBA" id="ARBA00022840"/>
    </source>
</evidence>
<evidence type="ECO:0000259" key="4">
    <source>
        <dbReference type="PROSITE" id="PS50011"/>
    </source>
</evidence>
<dbReference type="PANTHER" id="PTHR24346">
    <property type="entry name" value="MAP/MICROTUBULE AFFINITY-REGULATING KINASE"/>
    <property type="match status" value="1"/>
</dbReference>
<keyword evidence="5" id="KW-0723">Serine/threonine-protein kinase</keyword>
<dbReference type="PROSITE" id="PS00108">
    <property type="entry name" value="PROTEIN_KINASE_ST"/>
    <property type="match status" value="1"/>
</dbReference>
<dbReference type="AlphaFoldDB" id="F7VIC9"/>
<dbReference type="Pfam" id="PF00069">
    <property type="entry name" value="Pkinase"/>
    <property type="match status" value="1"/>
</dbReference>
<name>F7VIC9_9PROT</name>
<gene>
    <name evidence="5" type="ORF">ATPR_3128</name>
</gene>
<keyword evidence="5" id="KW-0418">Kinase</keyword>
<dbReference type="EMBL" id="BABS01000169">
    <property type="protein sequence ID" value="GAA10124.1"/>
    <property type="molecule type" value="Genomic_DNA"/>
</dbReference>
<accession>F7VIC9</accession>
<feature type="domain" description="Protein kinase" evidence="4">
    <location>
        <begin position="21"/>
        <end position="292"/>
    </location>
</feature>
<protein>
    <submittedName>
        <fullName evidence="5">Serine/threonine protein kinase, Pkn2 family protein</fullName>
    </submittedName>
</protein>
<feature type="binding site" evidence="3">
    <location>
        <position position="48"/>
    </location>
    <ligand>
        <name>ATP</name>
        <dbReference type="ChEBI" id="CHEBI:30616"/>
    </ligand>
</feature>
<dbReference type="GO" id="GO:0035556">
    <property type="term" value="P:intracellular signal transduction"/>
    <property type="evidence" value="ECO:0007669"/>
    <property type="project" value="TreeGrafter"/>
</dbReference>
<dbReference type="Gene3D" id="1.10.510.10">
    <property type="entry name" value="Transferase(Phosphotransferase) domain 1"/>
    <property type="match status" value="1"/>
</dbReference>
<dbReference type="InterPro" id="IPR011009">
    <property type="entry name" value="Kinase-like_dom_sf"/>
</dbReference>
<dbReference type="Gene3D" id="3.30.200.20">
    <property type="entry name" value="Phosphorylase Kinase, domain 1"/>
    <property type="match status" value="1"/>
</dbReference>
<dbReference type="GO" id="GO:0005524">
    <property type="term" value="F:ATP binding"/>
    <property type="evidence" value="ECO:0007669"/>
    <property type="project" value="UniProtKB-UniRule"/>
</dbReference>
<dbReference type="Proteomes" id="UP000004319">
    <property type="component" value="Unassembled WGS sequence"/>
</dbReference>
<evidence type="ECO:0000313" key="6">
    <source>
        <dbReference type="Proteomes" id="UP000004319"/>
    </source>
</evidence>
<dbReference type="GO" id="GO:0004674">
    <property type="term" value="F:protein serine/threonine kinase activity"/>
    <property type="evidence" value="ECO:0007669"/>
    <property type="project" value="UniProtKB-KW"/>
</dbReference>
<organism evidence="5 6">
    <name type="scientific">Acetobacter tropicalis NBRC 101654</name>
    <dbReference type="NCBI Taxonomy" id="749388"/>
    <lineage>
        <taxon>Bacteria</taxon>
        <taxon>Pseudomonadati</taxon>
        <taxon>Pseudomonadota</taxon>
        <taxon>Alphaproteobacteria</taxon>
        <taxon>Acetobacterales</taxon>
        <taxon>Acetobacteraceae</taxon>
        <taxon>Acetobacter</taxon>
    </lineage>
</organism>
<dbReference type="InterPro" id="IPR008271">
    <property type="entry name" value="Ser/Thr_kinase_AS"/>
</dbReference>
<dbReference type="InterPro" id="IPR000719">
    <property type="entry name" value="Prot_kinase_dom"/>
</dbReference>
<keyword evidence="1 3" id="KW-0547">Nucleotide-binding</keyword>
<keyword evidence="5" id="KW-0808">Transferase</keyword>
<dbReference type="SUPFAM" id="SSF56112">
    <property type="entry name" value="Protein kinase-like (PK-like)"/>
    <property type="match status" value="1"/>
</dbReference>
<dbReference type="InterPro" id="IPR017441">
    <property type="entry name" value="Protein_kinase_ATP_BS"/>
</dbReference>
<dbReference type="RefSeq" id="WP_006560147.1">
    <property type="nucleotide sequence ID" value="NZ_BABS01000169.1"/>
</dbReference>
<evidence type="ECO:0000313" key="5">
    <source>
        <dbReference type="EMBL" id="GAA10124.1"/>
    </source>
</evidence>
<reference evidence="5 6" key="1">
    <citation type="journal article" date="2011" name="Biochem. Biophys. Res. Commun.">
        <title>Increased number of Arginine-based salt bridges contributes to the thermotolerance of thermotolerant acetic acid bacteria, Acetobacter tropicalis SKU1100.</title>
        <authorList>
            <person name="Matsutani M."/>
            <person name="Hirakawa H."/>
            <person name="Nishikura M."/>
            <person name="Soemphol W."/>
            <person name="Ali I.A.I."/>
            <person name="Yakushi T."/>
            <person name="Matsushita K."/>
        </authorList>
    </citation>
    <scope>NUCLEOTIDE SEQUENCE [LARGE SCALE GENOMIC DNA]</scope>
    <source>
        <strain evidence="5 6">NBRC 101654</strain>
    </source>
</reference>
<dbReference type="PANTHER" id="PTHR24346:SF30">
    <property type="entry name" value="MATERNAL EMBRYONIC LEUCINE ZIPPER KINASE"/>
    <property type="match status" value="1"/>
</dbReference>
<evidence type="ECO:0000256" key="3">
    <source>
        <dbReference type="PROSITE-ProRule" id="PRU10141"/>
    </source>
</evidence>
<sequence>MNPCRAQTLHRVLVGKFVGGWLIGDLIGCGGSAAVFSAIRNGQEAALKVIDPELLDEFGREQQSRRIVLEARLVGEGHPNLVKLFEAGECLVTRHLYVAMAKLPYRTLTATIGSIPAEAIGKIIEQIASAAQYLDQRHICHRDIKPDNVMVSDDFAHAVLMDLGIISPFDAAVAGSVDPSGERFIGTARYCPGEFIRNQVTKTAVGYRAVTFYQLGGLLHDMIMQQRLFDQIDGPYARLIDAIDTVTPVVESDEVPRHLLYLARDCLRKAADDRTRLVTWNRFRATEPNASLDARLRVRASLSSLSVADVGKVSIAPRIDRTVLLELGRMLRDRLAAVCDGNTDLLIPSIDVDVVGHVTQLTAEFEPVPARGLYRKFRILFQAEPVLGADLVFLLDAEVSASGQKTTEPPSRVRICIVRDLNYDPSIDFEDFLYKVIADQMGQPAKSAGRSRG</sequence>
<dbReference type="PROSITE" id="PS00107">
    <property type="entry name" value="PROTEIN_KINASE_ATP"/>
    <property type="match status" value="1"/>
</dbReference>
<dbReference type="GO" id="GO:0005737">
    <property type="term" value="C:cytoplasm"/>
    <property type="evidence" value="ECO:0007669"/>
    <property type="project" value="TreeGrafter"/>
</dbReference>
<dbReference type="PROSITE" id="PS50011">
    <property type="entry name" value="PROTEIN_KINASE_DOM"/>
    <property type="match status" value="1"/>
</dbReference>
<keyword evidence="2 3" id="KW-0067">ATP-binding</keyword>
<evidence type="ECO:0000256" key="1">
    <source>
        <dbReference type="ARBA" id="ARBA00022741"/>
    </source>
</evidence>
<dbReference type="SMART" id="SM00220">
    <property type="entry name" value="S_TKc"/>
    <property type="match status" value="1"/>
</dbReference>
<comment type="caution">
    <text evidence="5">The sequence shown here is derived from an EMBL/GenBank/DDBJ whole genome shotgun (WGS) entry which is preliminary data.</text>
</comment>